<evidence type="ECO:0000313" key="1">
    <source>
        <dbReference type="EMBL" id="CAG8778018.1"/>
    </source>
</evidence>
<name>A0ABN7VIW9_GIGMA</name>
<dbReference type="EMBL" id="CAJVQB010016026">
    <property type="protein sequence ID" value="CAG8778018.1"/>
    <property type="molecule type" value="Genomic_DNA"/>
</dbReference>
<reference evidence="1 2" key="1">
    <citation type="submission" date="2021-06" db="EMBL/GenBank/DDBJ databases">
        <authorList>
            <person name="Kallberg Y."/>
            <person name="Tangrot J."/>
            <person name="Rosling A."/>
        </authorList>
    </citation>
    <scope>NUCLEOTIDE SEQUENCE [LARGE SCALE GENOMIC DNA]</scope>
    <source>
        <strain evidence="1 2">120-4 pot B 10/14</strain>
    </source>
</reference>
<dbReference type="Proteomes" id="UP000789901">
    <property type="component" value="Unassembled WGS sequence"/>
</dbReference>
<protein>
    <submittedName>
        <fullName evidence="1">13135_t:CDS:1</fullName>
    </submittedName>
</protein>
<comment type="caution">
    <text evidence="1">The sequence shown here is derived from an EMBL/GenBank/DDBJ whole genome shotgun (WGS) entry which is preliminary data.</text>
</comment>
<organism evidence="1 2">
    <name type="scientific">Gigaspora margarita</name>
    <dbReference type="NCBI Taxonomy" id="4874"/>
    <lineage>
        <taxon>Eukaryota</taxon>
        <taxon>Fungi</taxon>
        <taxon>Fungi incertae sedis</taxon>
        <taxon>Mucoromycota</taxon>
        <taxon>Glomeromycotina</taxon>
        <taxon>Glomeromycetes</taxon>
        <taxon>Diversisporales</taxon>
        <taxon>Gigasporaceae</taxon>
        <taxon>Gigaspora</taxon>
    </lineage>
</organism>
<feature type="non-terminal residue" evidence="1">
    <location>
        <position position="1"/>
    </location>
</feature>
<keyword evidence="2" id="KW-1185">Reference proteome</keyword>
<proteinExistence type="predicted"/>
<sequence length="80" mass="8874">ETRVLAGKTGSITIQFEEGTGKINIKMHGVKMSNSSFEKEPNSYMALPVLLNTAILQSYMSAASLRYADRKPLANLKHQF</sequence>
<gene>
    <name evidence="1" type="ORF">GMARGA_LOCUS19314</name>
</gene>
<accession>A0ABN7VIW9</accession>
<evidence type="ECO:0000313" key="2">
    <source>
        <dbReference type="Proteomes" id="UP000789901"/>
    </source>
</evidence>